<evidence type="ECO:0000313" key="1">
    <source>
        <dbReference type="EMBL" id="MBC8752800.1"/>
    </source>
</evidence>
<accession>A0ABR7Q2L2</accession>
<name>A0ABR7Q2L2_9BURK</name>
<comment type="caution">
    <text evidence="1">The sequence shown here is derived from an EMBL/GenBank/DDBJ whole genome shotgun (WGS) entry which is preliminary data.</text>
</comment>
<proteinExistence type="predicted"/>
<gene>
    <name evidence="1" type="ORF">F6X42_42655</name>
</gene>
<feature type="non-terminal residue" evidence="1">
    <location>
        <position position="40"/>
    </location>
</feature>
<organism evidence="1 2">
    <name type="scientific">Paraburkholderia podalyriae</name>
    <dbReference type="NCBI Taxonomy" id="1938811"/>
    <lineage>
        <taxon>Bacteria</taxon>
        <taxon>Pseudomonadati</taxon>
        <taxon>Pseudomonadota</taxon>
        <taxon>Betaproteobacteria</taxon>
        <taxon>Burkholderiales</taxon>
        <taxon>Burkholderiaceae</taxon>
        <taxon>Paraburkholderia</taxon>
    </lineage>
</organism>
<protein>
    <submittedName>
        <fullName evidence="1">IS5/IS1182 family transposase</fullName>
    </submittedName>
</protein>
<dbReference type="Proteomes" id="UP000736373">
    <property type="component" value="Unassembled WGS sequence"/>
</dbReference>
<sequence>MKKRRPYPTDVSDEEWYFAAPYLTLMNKDAPQRRYELREM</sequence>
<dbReference type="EMBL" id="VZQQ01000160">
    <property type="protein sequence ID" value="MBC8752800.1"/>
    <property type="molecule type" value="Genomic_DNA"/>
</dbReference>
<keyword evidence="2" id="KW-1185">Reference proteome</keyword>
<evidence type="ECO:0000313" key="2">
    <source>
        <dbReference type="Proteomes" id="UP000736373"/>
    </source>
</evidence>
<reference evidence="1 2" key="1">
    <citation type="submission" date="2019-09" db="EMBL/GenBank/DDBJ databases">
        <title>Paraburkholderia podalyriae sp. nov., A South African Podalyria-associated rhizobium.</title>
        <authorList>
            <person name="Mavima L."/>
            <person name="Beukes C.W."/>
            <person name="Palmer M."/>
            <person name="De Meyer S.E."/>
            <person name="James E.K."/>
            <person name="Maluk M."/>
            <person name="Avontuur J.R."/>
            <person name="Chan W.Y."/>
            <person name="Venter S.N."/>
            <person name="Steenkamp E.T."/>
        </authorList>
    </citation>
    <scope>NUCLEOTIDE SEQUENCE [LARGE SCALE GENOMIC DNA]</scope>
    <source>
        <strain evidence="1 2">WC7.3b</strain>
    </source>
</reference>